<dbReference type="EMBL" id="AAGJMH010000034">
    <property type="protein sequence ID" value="EBO7435175.1"/>
    <property type="molecule type" value="Genomic_DNA"/>
</dbReference>
<organism evidence="2">
    <name type="scientific">Salmonella enterica</name>
    <name type="common">Salmonella choleraesuis</name>
    <dbReference type="NCBI Taxonomy" id="28901"/>
    <lineage>
        <taxon>Bacteria</taxon>
        <taxon>Pseudomonadati</taxon>
        <taxon>Pseudomonadota</taxon>
        <taxon>Gammaproteobacteria</taxon>
        <taxon>Enterobacterales</taxon>
        <taxon>Enterobacteriaceae</taxon>
        <taxon>Salmonella</taxon>
    </lineage>
</organism>
<gene>
    <name evidence="2" type="ORF">D0U91_22995</name>
</gene>
<protein>
    <submittedName>
        <fullName evidence="2">Ankyrin repeat domain-containing protein</fullName>
    </submittedName>
</protein>
<dbReference type="InterPro" id="IPR036770">
    <property type="entry name" value="Ankyrin_rpt-contain_sf"/>
</dbReference>
<dbReference type="PROSITE" id="PS50297">
    <property type="entry name" value="ANK_REP_REGION"/>
    <property type="match status" value="1"/>
</dbReference>
<name>A0A5U1KN78_SALER</name>
<proteinExistence type="predicted"/>
<dbReference type="SUPFAM" id="SSF48403">
    <property type="entry name" value="Ankyrin repeat"/>
    <property type="match status" value="1"/>
</dbReference>
<dbReference type="AlphaFoldDB" id="A0A5U1KN78"/>
<feature type="repeat" description="ANK" evidence="1">
    <location>
        <begin position="69"/>
        <end position="101"/>
    </location>
</feature>
<sequence>MKALTDILKTKNTIEIEKFINENRVLEEDFYIDEVANIFHVVLLTKQYKSYEVARMLTKYFDINKQDKAGKTVLFYAVLMGNTEAVKFFISAGGDVSIKDNQGRKAADQITLLDLQNASSMSRVLLSAEK</sequence>
<evidence type="ECO:0000256" key="1">
    <source>
        <dbReference type="PROSITE-ProRule" id="PRU00023"/>
    </source>
</evidence>
<keyword evidence="1" id="KW-0040">ANK repeat</keyword>
<evidence type="ECO:0000313" key="2">
    <source>
        <dbReference type="EMBL" id="EBO7435175.1"/>
    </source>
</evidence>
<reference evidence="2" key="1">
    <citation type="submission" date="2018-08" db="EMBL/GenBank/DDBJ databases">
        <authorList>
            <consortium name="PulseNet: The National Subtyping Network for Foodborne Disease Surveillance"/>
            <person name="Tarr C.L."/>
            <person name="Trees E."/>
            <person name="Katz L.S."/>
            <person name="Carleton-Romer H.A."/>
            <person name="Stroika S."/>
            <person name="Kucerova Z."/>
            <person name="Roache K.F."/>
            <person name="Sabol A.L."/>
            <person name="Besser J."/>
            <person name="Gerner-Smidt P."/>
        </authorList>
    </citation>
    <scope>NUCLEOTIDE SEQUENCE</scope>
    <source>
        <strain evidence="2">PNUSAS046152</strain>
    </source>
</reference>
<dbReference type="Gene3D" id="1.25.40.20">
    <property type="entry name" value="Ankyrin repeat-containing domain"/>
    <property type="match status" value="1"/>
</dbReference>
<comment type="caution">
    <text evidence="2">The sequence shown here is derived from an EMBL/GenBank/DDBJ whole genome shotgun (WGS) entry which is preliminary data.</text>
</comment>
<accession>A0A5U1KN78</accession>
<dbReference type="Pfam" id="PF12796">
    <property type="entry name" value="Ank_2"/>
    <property type="match status" value="1"/>
</dbReference>
<dbReference type="InterPro" id="IPR002110">
    <property type="entry name" value="Ankyrin_rpt"/>
</dbReference>
<dbReference type="PROSITE" id="PS50088">
    <property type="entry name" value="ANK_REPEAT"/>
    <property type="match status" value="1"/>
</dbReference>